<dbReference type="Proteomes" id="UP000663651">
    <property type="component" value="Chromosome"/>
</dbReference>
<sequence>MSKRRKFERKIPFLNYRKVFVLATEGTTTEPQYFELFNSRTTTITIKWVKGTHSDPKHVLGRMKHYLKGNRLKPGDAAWLVIDRDQWTEEQLAQLHEWAVANEQYGLAVSNPCFEFWLLLHFEDAVGVTNNRQCKDRLKRYIPSYDKHIETVKLIPGITAAVDRARRKDNPPCTDWPRTTGSTVYRLVVKLQD</sequence>
<gene>
    <name evidence="1" type="ORF">JZM60_12585</name>
</gene>
<proteinExistence type="predicted"/>
<dbReference type="Pfam" id="PF13707">
    <property type="entry name" value="RloB"/>
    <property type="match status" value="1"/>
</dbReference>
<evidence type="ECO:0000313" key="1">
    <source>
        <dbReference type="EMBL" id="QSV44979.1"/>
    </source>
</evidence>
<evidence type="ECO:0000313" key="2">
    <source>
        <dbReference type="Proteomes" id="UP000663651"/>
    </source>
</evidence>
<name>A0ABX7Q0Q5_9BACT</name>
<reference evidence="1 2" key="1">
    <citation type="submission" date="2021-03" db="EMBL/GenBank/DDBJ databases">
        <title>Geobacter metallireducens gen. nov. sp. nov., a microorganism capable of coupling the complete oxidation of organic compounds to the reduction of iron and other metals.</title>
        <authorList>
            <person name="Li Y."/>
        </authorList>
    </citation>
    <scope>NUCLEOTIDE SEQUENCE [LARGE SCALE GENOMIC DNA]</scope>
    <source>
        <strain evidence="1 2">Jerry-YX</strain>
    </source>
</reference>
<accession>A0ABX7Q0Q5</accession>
<keyword evidence="2" id="KW-1185">Reference proteome</keyword>
<protein>
    <submittedName>
        <fullName evidence="1">RloB domain-containing protein</fullName>
    </submittedName>
</protein>
<dbReference type="RefSeq" id="WP_207162786.1">
    <property type="nucleotide sequence ID" value="NZ_CP071382.1"/>
</dbReference>
<organism evidence="1 2">
    <name type="scientific">Geobacter benzoatilyticus</name>
    <dbReference type="NCBI Taxonomy" id="2815309"/>
    <lineage>
        <taxon>Bacteria</taxon>
        <taxon>Pseudomonadati</taxon>
        <taxon>Thermodesulfobacteriota</taxon>
        <taxon>Desulfuromonadia</taxon>
        <taxon>Geobacterales</taxon>
        <taxon>Geobacteraceae</taxon>
        <taxon>Geobacter</taxon>
    </lineage>
</organism>
<dbReference type="InterPro" id="IPR025591">
    <property type="entry name" value="RloB"/>
</dbReference>
<dbReference type="EMBL" id="CP071382">
    <property type="protein sequence ID" value="QSV44979.1"/>
    <property type="molecule type" value="Genomic_DNA"/>
</dbReference>